<evidence type="ECO:0000256" key="4">
    <source>
        <dbReference type="ARBA" id="ARBA00022491"/>
    </source>
</evidence>
<reference evidence="19" key="1">
    <citation type="submission" date="2022-03" db="EMBL/GenBank/DDBJ databases">
        <title>Complete genome sequence of Caldinitratiruptor microaerophilus.</title>
        <authorList>
            <person name="Mukaiyama R."/>
            <person name="Nishiyama T."/>
            <person name="Ueda K."/>
        </authorList>
    </citation>
    <scope>NUCLEOTIDE SEQUENCE</scope>
    <source>
        <strain evidence="19">JCM 16183</strain>
    </source>
</reference>
<dbReference type="Pfam" id="PF08769">
    <property type="entry name" value="Spo0A_C"/>
    <property type="match status" value="1"/>
</dbReference>
<dbReference type="GO" id="GO:0003700">
    <property type="term" value="F:DNA-binding transcription factor activity"/>
    <property type="evidence" value="ECO:0007669"/>
    <property type="project" value="InterPro"/>
</dbReference>
<evidence type="ECO:0000256" key="7">
    <source>
        <dbReference type="ARBA" id="ARBA00022969"/>
    </source>
</evidence>
<dbReference type="InterPro" id="IPR014879">
    <property type="entry name" value="Spo0A_C"/>
</dbReference>
<evidence type="ECO:0000256" key="6">
    <source>
        <dbReference type="ARBA" id="ARBA00022837"/>
    </source>
</evidence>
<feature type="binding site" evidence="15">
    <location>
        <position position="72"/>
    </location>
    <ligand>
        <name>Ca(2+)</name>
        <dbReference type="ChEBI" id="CHEBI:29108"/>
    </ligand>
</feature>
<dbReference type="SUPFAM" id="SSF52172">
    <property type="entry name" value="CheY-like"/>
    <property type="match status" value="1"/>
</dbReference>
<keyword evidence="12 14" id="KW-0804">Transcription</keyword>
<keyword evidence="20" id="KW-1185">Reference proteome</keyword>
<dbReference type="KEGG" id="cmic:caldi_09930"/>
<accession>A0AA35CK67</accession>
<feature type="binding site" evidence="15">
    <location>
        <position position="27"/>
    </location>
    <ligand>
        <name>Ca(2+)</name>
        <dbReference type="ChEBI" id="CHEBI:29108"/>
    </ligand>
</feature>
<dbReference type="SUPFAM" id="SSF46894">
    <property type="entry name" value="C-terminal effector domain of the bipartite response regulators"/>
    <property type="match status" value="1"/>
</dbReference>
<dbReference type="Gene3D" id="3.40.50.2300">
    <property type="match status" value="1"/>
</dbReference>
<keyword evidence="4 14" id="KW-0678">Repressor</keyword>
<comment type="subcellular location">
    <subcellularLocation>
        <location evidence="1 14">Cytoplasm</location>
    </subcellularLocation>
</comment>
<feature type="domain" description="Response regulatory" evidence="18">
    <location>
        <begin position="21"/>
        <end position="139"/>
    </location>
</feature>
<evidence type="ECO:0000256" key="5">
    <source>
        <dbReference type="ARBA" id="ARBA00022553"/>
    </source>
</evidence>
<dbReference type="GO" id="GO:0000156">
    <property type="term" value="F:phosphorelay response regulator activity"/>
    <property type="evidence" value="ECO:0007669"/>
    <property type="project" value="TreeGrafter"/>
</dbReference>
<dbReference type="GO" id="GO:0005829">
    <property type="term" value="C:cytosol"/>
    <property type="evidence" value="ECO:0007669"/>
    <property type="project" value="TreeGrafter"/>
</dbReference>
<evidence type="ECO:0000256" key="1">
    <source>
        <dbReference type="ARBA" id="ARBA00004496"/>
    </source>
</evidence>
<dbReference type="InterPro" id="IPR011006">
    <property type="entry name" value="CheY-like_superfamily"/>
</dbReference>
<evidence type="ECO:0000259" key="18">
    <source>
        <dbReference type="PROSITE" id="PS50110"/>
    </source>
</evidence>
<evidence type="ECO:0000256" key="8">
    <source>
        <dbReference type="ARBA" id="ARBA00023012"/>
    </source>
</evidence>
<dbReference type="SMART" id="SM00448">
    <property type="entry name" value="REC"/>
    <property type="match status" value="1"/>
</dbReference>
<dbReference type="InterPro" id="IPR012052">
    <property type="entry name" value="Spore_0_A"/>
</dbReference>
<comment type="function">
    <text evidence="13 14">May play the central regulatory role in sporulation. It may be an element of the effector pathway responsible for the activation of sporulation genes in response to nutritional stress. Spo0A may act in concert with spo0H (a sigma factor) to control the expression of some genes that are critical to the sporulation process.</text>
</comment>
<dbReference type="AlphaFoldDB" id="A0AA35CK67"/>
<name>A0AA35CK67_9FIRM</name>
<evidence type="ECO:0000256" key="3">
    <source>
        <dbReference type="ARBA" id="ARBA00022490"/>
    </source>
</evidence>
<dbReference type="InterPro" id="IPR016032">
    <property type="entry name" value="Sig_transdc_resp-reg_C-effctor"/>
</dbReference>
<keyword evidence="10 14" id="KW-0238">DNA-binding</keyword>
<dbReference type="EMBL" id="AP025628">
    <property type="protein sequence ID" value="BDG59903.1"/>
    <property type="molecule type" value="Genomic_DNA"/>
</dbReference>
<dbReference type="PROSITE" id="PS50110">
    <property type="entry name" value="RESPONSE_REGULATORY"/>
    <property type="match status" value="1"/>
</dbReference>
<dbReference type="GO" id="GO:0042173">
    <property type="term" value="P:regulation of sporulation resulting in formation of a cellular spore"/>
    <property type="evidence" value="ECO:0007669"/>
    <property type="project" value="InterPro"/>
</dbReference>
<dbReference type="GO" id="GO:0051606">
    <property type="term" value="P:detection of stimulus"/>
    <property type="evidence" value="ECO:0007669"/>
    <property type="project" value="UniProtKB-UniRule"/>
</dbReference>
<keyword evidence="14 15" id="KW-0479">Metal-binding</keyword>
<feature type="modified residue" description="4-aspartylphosphate" evidence="16">
    <location>
        <position position="72"/>
    </location>
</feature>
<dbReference type="PIRSF" id="PIRSF002937">
    <property type="entry name" value="Res_reg_Spo0A"/>
    <property type="match status" value="1"/>
</dbReference>
<dbReference type="PANTHER" id="PTHR48111:SF1">
    <property type="entry name" value="TWO-COMPONENT RESPONSE REGULATOR ORR33"/>
    <property type="match status" value="1"/>
</dbReference>
<dbReference type="InterPro" id="IPR036388">
    <property type="entry name" value="WH-like_DNA-bd_sf"/>
</dbReference>
<keyword evidence="6 14" id="KW-0106">Calcium</keyword>
<dbReference type="InterPro" id="IPR001789">
    <property type="entry name" value="Sig_transdc_resp-reg_receiver"/>
</dbReference>
<dbReference type="GO" id="GO:0032993">
    <property type="term" value="C:protein-DNA complex"/>
    <property type="evidence" value="ECO:0007669"/>
    <property type="project" value="TreeGrafter"/>
</dbReference>
<dbReference type="GO" id="GO:0000976">
    <property type="term" value="F:transcription cis-regulatory region binding"/>
    <property type="evidence" value="ECO:0007669"/>
    <property type="project" value="TreeGrafter"/>
</dbReference>
<evidence type="ECO:0000256" key="15">
    <source>
        <dbReference type="PIRSR" id="PIRSR002937-1"/>
    </source>
</evidence>
<keyword evidence="8 14" id="KW-0902">Two-component regulatory system</keyword>
<feature type="region of interest" description="Disordered" evidence="17">
    <location>
        <begin position="143"/>
        <end position="166"/>
    </location>
</feature>
<evidence type="ECO:0000256" key="13">
    <source>
        <dbReference type="ARBA" id="ARBA00024867"/>
    </source>
</evidence>
<evidence type="ECO:0000256" key="16">
    <source>
        <dbReference type="PROSITE-ProRule" id="PRU00169"/>
    </source>
</evidence>
<keyword evidence="11 14" id="KW-0010">Activator</keyword>
<organism evidence="19 20">
    <name type="scientific">Caldinitratiruptor microaerophilus</name>
    <dbReference type="NCBI Taxonomy" id="671077"/>
    <lineage>
        <taxon>Bacteria</taxon>
        <taxon>Bacillati</taxon>
        <taxon>Bacillota</taxon>
        <taxon>Clostridia</taxon>
        <taxon>Eubacteriales</taxon>
        <taxon>Symbiobacteriaceae</taxon>
        <taxon>Caldinitratiruptor</taxon>
    </lineage>
</organism>
<dbReference type="InterPro" id="IPR039420">
    <property type="entry name" value="WalR-like"/>
</dbReference>
<dbReference type="GO" id="GO:0030435">
    <property type="term" value="P:sporulation resulting in formation of a cellular spore"/>
    <property type="evidence" value="ECO:0007669"/>
    <property type="project" value="UniProtKB-UniRule"/>
</dbReference>
<evidence type="ECO:0000313" key="19">
    <source>
        <dbReference type="EMBL" id="BDG59903.1"/>
    </source>
</evidence>
<gene>
    <name evidence="19" type="ORF">caldi_09930</name>
</gene>
<evidence type="ECO:0000256" key="14">
    <source>
        <dbReference type="PIRNR" id="PIRNR002937"/>
    </source>
</evidence>
<sequence>MAIPATRLLGGPGIVGGKPIRIVVVEDQPRTGETLRRLLGGQPDMQVAALVTDGAEAVPVITRERPDAVTLDLVLPHLDGLAVLERLAGLQLERRPRIVVVTALGSEAALRRALSLGADYYLLKPFRPEVLVERIRQLVRPAPEPGGLTAAGPGARRAPLSPPSPERQRLEAEVGRMIHEMGIPAHIKGHRYLREAILLLLDRDGEIGGITKEVYPAIARVHQTTPSRVERAIRHAIEVGWNRGNTEVLASLFGHSVSRERGKPTNAEFIAMVADHLRTMRVS</sequence>
<evidence type="ECO:0000256" key="10">
    <source>
        <dbReference type="ARBA" id="ARBA00023125"/>
    </source>
</evidence>
<evidence type="ECO:0000256" key="9">
    <source>
        <dbReference type="ARBA" id="ARBA00023015"/>
    </source>
</evidence>
<evidence type="ECO:0000313" key="20">
    <source>
        <dbReference type="Proteomes" id="UP001163687"/>
    </source>
</evidence>
<dbReference type="Pfam" id="PF00072">
    <property type="entry name" value="Response_reg"/>
    <property type="match status" value="1"/>
</dbReference>
<keyword evidence="5 16" id="KW-0597">Phosphoprotein</keyword>
<dbReference type="NCBIfam" id="TIGR02875">
    <property type="entry name" value="spore_0_A"/>
    <property type="match status" value="1"/>
</dbReference>
<dbReference type="PANTHER" id="PTHR48111">
    <property type="entry name" value="REGULATOR OF RPOS"/>
    <property type="match status" value="1"/>
</dbReference>
<evidence type="ECO:0000256" key="17">
    <source>
        <dbReference type="SAM" id="MobiDB-lite"/>
    </source>
</evidence>
<protein>
    <recommendedName>
        <fullName evidence="2 14">Stage 0 sporulation protein A homolog</fullName>
    </recommendedName>
</protein>
<keyword evidence="7 14" id="KW-0749">Sporulation</keyword>
<dbReference type="GO" id="GO:0005509">
    <property type="term" value="F:calcium ion binding"/>
    <property type="evidence" value="ECO:0007669"/>
    <property type="project" value="UniProtKB-UniRule"/>
</dbReference>
<evidence type="ECO:0000256" key="11">
    <source>
        <dbReference type="ARBA" id="ARBA00023159"/>
    </source>
</evidence>
<dbReference type="Proteomes" id="UP001163687">
    <property type="component" value="Chromosome"/>
</dbReference>
<dbReference type="Gene3D" id="1.10.10.10">
    <property type="entry name" value="Winged helix-like DNA-binding domain superfamily/Winged helix DNA-binding domain"/>
    <property type="match status" value="1"/>
</dbReference>
<proteinExistence type="predicted"/>
<keyword evidence="9 14" id="KW-0805">Transcription regulation</keyword>
<keyword evidence="3 14" id="KW-0963">Cytoplasm</keyword>
<evidence type="ECO:0000256" key="2">
    <source>
        <dbReference type="ARBA" id="ARBA00018672"/>
    </source>
</evidence>
<evidence type="ECO:0000256" key="12">
    <source>
        <dbReference type="ARBA" id="ARBA00023163"/>
    </source>
</evidence>
<comment type="cofactor">
    <cofactor evidence="14 15">
        <name>Ca(2+)</name>
        <dbReference type="ChEBI" id="CHEBI:29108"/>
    </cofactor>
    <text evidence="14 15">Binds 1 Ca(2+) ion per subunit.</text>
</comment>